<dbReference type="SMART" id="SM01012">
    <property type="entry name" value="ANTAR"/>
    <property type="match status" value="1"/>
</dbReference>
<organism evidence="3">
    <name type="scientific">Pedococcus sp. KACC 23699</name>
    <dbReference type="NCBI Taxonomy" id="3149228"/>
    <lineage>
        <taxon>Bacteria</taxon>
        <taxon>Bacillati</taxon>
        <taxon>Actinomycetota</taxon>
        <taxon>Actinomycetes</taxon>
        <taxon>Micrococcales</taxon>
        <taxon>Intrasporangiaceae</taxon>
        <taxon>Pedococcus</taxon>
    </lineage>
</organism>
<dbReference type="Gene3D" id="2.10.70.100">
    <property type="match status" value="1"/>
</dbReference>
<dbReference type="InterPro" id="IPR036388">
    <property type="entry name" value="WH-like_DNA-bd_sf"/>
</dbReference>
<dbReference type="InterPro" id="IPR035965">
    <property type="entry name" value="PAS-like_dom_sf"/>
</dbReference>
<reference evidence="3" key="1">
    <citation type="submission" date="2024-05" db="EMBL/GenBank/DDBJ databases">
        <authorList>
            <person name="Kim S."/>
            <person name="Heo J."/>
            <person name="Choi H."/>
            <person name="Choi Y."/>
            <person name="Kwon S.-W."/>
            <person name="Kim Y."/>
        </authorList>
    </citation>
    <scope>NUCLEOTIDE SEQUENCE</scope>
    <source>
        <strain evidence="3">KACC 23699</strain>
    </source>
</reference>
<dbReference type="Pfam" id="PF08447">
    <property type="entry name" value="PAS_3"/>
    <property type="match status" value="1"/>
</dbReference>
<feature type="domain" description="PAS" evidence="2">
    <location>
        <begin position="89"/>
        <end position="134"/>
    </location>
</feature>
<dbReference type="InterPro" id="IPR005561">
    <property type="entry name" value="ANTAR"/>
</dbReference>
<proteinExistence type="predicted"/>
<dbReference type="PROSITE" id="PS50112">
    <property type="entry name" value="PAS"/>
    <property type="match status" value="1"/>
</dbReference>
<feature type="region of interest" description="Disordered" evidence="1">
    <location>
        <begin position="35"/>
        <end position="54"/>
    </location>
</feature>
<name>A0AAU7JQB3_9MICO</name>
<dbReference type="RefSeq" id="WP_406829908.1">
    <property type="nucleotide sequence ID" value="NZ_CP157483.1"/>
</dbReference>
<evidence type="ECO:0000256" key="1">
    <source>
        <dbReference type="SAM" id="MobiDB-lite"/>
    </source>
</evidence>
<dbReference type="SUPFAM" id="SSF55785">
    <property type="entry name" value="PYP-like sensor domain (PAS domain)"/>
    <property type="match status" value="1"/>
</dbReference>
<dbReference type="Gene3D" id="3.30.450.20">
    <property type="entry name" value="PAS domain"/>
    <property type="match status" value="1"/>
</dbReference>
<protein>
    <submittedName>
        <fullName evidence="3">PAS and ANTAR domain-containing protein</fullName>
    </submittedName>
</protein>
<evidence type="ECO:0000313" key="3">
    <source>
        <dbReference type="EMBL" id="XBO42488.1"/>
    </source>
</evidence>
<dbReference type="Pfam" id="PF03861">
    <property type="entry name" value="ANTAR"/>
    <property type="match status" value="1"/>
</dbReference>
<evidence type="ECO:0000259" key="2">
    <source>
        <dbReference type="PROSITE" id="PS50112"/>
    </source>
</evidence>
<dbReference type="Gene3D" id="1.10.10.10">
    <property type="entry name" value="Winged helix-like DNA-binding domain superfamily/Winged helix DNA-binding domain"/>
    <property type="match status" value="1"/>
</dbReference>
<dbReference type="EMBL" id="CP157483">
    <property type="protein sequence ID" value="XBO42488.1"/>
    <property type="molecule type" value="Genomic_DNA"/>
</dbReference>
<dbReference type="GO" id="GO:0003723">
    <property type="term" value="F:RNA binding"/>
    <property type="evidence" value="ECO:0007669"/>
    <property type="project" value="InterPro"/>
</dbReference>
<dbReference type="AlphaFoldDB" id="A0AAU7JQB3"/>
<accession>A0AAU7JQB3</accession>
<gene>
    <name evidence="3" type="ORF">ABEG17_12990</name>
</gene>
<dbReference type="InterPro" id="IPR013655">
    <property type="entry name" value="PAS_fold_3"/>
</dbReference>
<dbReference type="InterPro" id="IPR000014">
    <property type="entry name" value="PAS"/>
</dbReference>
<sequence>MSTVTPSSPVQAPITKGVPVEALLDVVGDSLEDKAVNSPAVSASTTGSTTGTTTGATAAAWDPLSVLTAGTAEPAARFRYDVRSGDWWWSPGMFELHGLTDGEVAPSTDLLMSHKHPDDLAATEQTLRRVLATGEPFCCRHRVIDAGGEVREVLSVGEAVCAADGSIATVQGYFIDLTGAFEAAVEQAATSVLEVEPRRPVVDPTIEQAKGVLVAAFRLTPAAALELLTWRSEETGADLSVVSRGLVTAFSSPHEDDLSAARRACACLGLAALDED</sequence>
<feature type="compositionally biased region" description="Low complexity" evidence="1">
    <location>
        <begin position="42"/>
        <end position="54"/>
    </location>
</feature>